<sequence length="106" mass="11153">MELSLLRTQAHSPSYFSLLRGSSGERAPVDFCIPCNPYFPTPEIFEHLGRNLETILKFCPSDAGTITAELCATLGLHAGQLPAGQAAAGARRGTARQPPVGLSTGA</sequence>
<dbReference type="EMBL" id="CP068985">
    <property type="protein sequence ID" value="QYC42920.1"/>
    <property type="molecule type" value="Genomic_DNA"/>
</dbReference>
<evidence type="ECO:0000313" key="3">
    <source>
        <dbReference type="Proteomes" id="UP000824681"/>
    </source>
</evidence>
<protein>
    <submittedName>
        <fullName evidence="2">Uncharacterized protein</fullName>
    </submittedName>
</protein>
<dbReference type="RefSeq" id="WP_020547495.1">
    <property type="nucleotide sequence ID" value="NZ_CP068985.1"/>
</dbReference>
<keyword evidence="3" id="KW-1185">Reference proteome</keyword>
<gene>
    <name evidence="2" type="ORF">Nocox_26600</name>
</gene>
<dbReference type="Proteomes" id="UP000824681">
    <property type="component" value="Chromosome"/>
</dbReference>
<organism evidence="2 3">
    <name type="scientific">Nonomuraea coxensis DSM 45129</name>
    <dbReference type="NCBI Taxonomy" id="1122611"/>
    <lineage>
        <taxon>Bacteria</taxon>
        <taxon>Bacillati</taxon>
        <taxon>Actinomycetota</taxon>
        <taxon>Actinomycetes</taxon>
        <taxon>Streptosporangiales</taxon>
        <taxon>Streptosporangiaceae</taxon>
        <taxon>Nonomuraea</taxon>
    </lineage>
</organism>
<feature type="region of interest" description="Disordered" evidence="1">
    <location>
        <begin position="85"/>
        <end position="106"/>
    </location>
</feature>
<accession>A0ABX8U5G1</accession>
<feature type="compositionally biased region" description="Low complexity" evidence="1">
    <location>
        <begin position="85"/>
        <end position="99"/>
    </location>
</feature>
<name>A0ABX8U5G1_9ACTN</name>
<evidence type="ECO:0000256" key="1">
    <source>
        <dbReference type="SAM" id="MobiDB-lite"/>
    </source>
</evidence>
<proteinExistence type="predicted"/>
<evidence type="ECO:0000313" key="2">
    <source>
        <dbReference type="EMBL" id="QYC42920.1"/>
    </source>
</evidence>
<reference evidence="2 3" key="1">
    <citation type="journal article" date="2021" name="ACS Chem. Biol.">
        <title>Genomic-Led Discovery of a Novel Glycopeptide Antibiotic by Nonomuraea coxensis DSM 45129.</title>
        <authorList>
            <person name="Yushchuk O."/>
            <person name="Vior N.M."/>
            <person name="Andreo-Vidal A."/>
            <person name="Berini F."/>
            <person name="Ruckert C."/>
            <person name="Busche T."/>
            <person name="Binda E."/>
            <person name="Kalinowski J."/>
            <person name="Truman A.W."/>
            <person name="Marinelli F."/>
        </authorList>
    </citation>
    <scope>NUCLEOTIDE SEQUENCE [LARGE SCALE GENOMIC DNA]</scope>
    <source>
        <strain evidence="2 3">DSM 45129</strain>
    </source>
</reference>